<dbReference type="EMBL" id="VSRR010014915">
    <property type="protein sequence ID" value="MPC57595.1"/>
    <property type="molecule type" value="Genomic_DNA"/>
</dbReference>
<dbReference type="Proteomes" id="UP000324222">
    <property type="component" value="Unassembled WGS sequence"/>
</dbReference>
<proteinExistence type="predicted"/>
<comment type="caution">
    <text evidence="1">The sequence shown here is derived from an EMBL/GenBank/DDBJ whole genome shotgun (WGS) entry which is preliminary data.</text>
</comment>
<gene>
    <name evidence="1" type="ORF">E2C01_051580</name>
</gene>
<sequence>MNVQWSFGQQRFGKVLVPLQSSTARKDALLIRPLLRRRARAPGGPVTALQGTATFRINEDQERQLQHYDEAFSSGLIALMSDGRRVRTATQSRKNISKVRADQSSWKVDDRWTPRRENIIGKHEHTLHAIKYGRTESPKTPNTRLLLLGSRRCTMKDTPFFFPGGGRCTYFNLV</sequence>
<organism evidence="1 2">
    <name type="scientific">Portunus trituberculatus</name>
    <name type="common">Swimming crab</name>
    <name type="synonym">Neptunus trituberculatus</name>
    <dbReference type="NCBI Taxonomy" id="210409"/>
    <lineage>
        <taxon>Eukaryota</taxon>
        <taxon>Metazoa</taxon>
        <taxon>Ecdysozoa</taxon>
        <taxon>Arthropoda</taxon>
        <taxon>Crustacea</taxon>
        <taxon>Multicrustacea</taxon>
        <taxon>Malacostraca</taxon>
        <taxon>Eumalacostraca</taxon>
        <taxon>Eucarida</taxon>
        <taxon>Decapoda</taxon>
        <taxon>Pleocyemata</taxon>
        <taxon>Brachyura</taxon>
        <taxon>Eubrachyura</taxon>
        <taxon>Portunoidea</taxon>
        <taxon>Portunidae</taxon>
        <taxon>Portuninae</taxon>
        <taxon>Portunus</taxon>
    </lineage>
</organism>
<protein>
    <submittedName>
        <fullName evidence="1">Uncharacterized protein</fullName>
    </submittedName>
</protein>
<dbReference type="AlphaFoldDB" id="A0A5B7GJQ1"/>
<evidence type="ECO:0000313" key="1">
    <source>
        <dbReference type="EMBL" id="MPC57595.1"/>
    </source>
</evidence>
<accession>A0A5B7GJQ1</accession>
<keyword evidence="2" id="KW-1185">Reference proteome</keyword>
<reference evidence="1 2" key="1">
    <citation type="submission" date="2019-05" db="EMBL/GenBank/DDBJ databases">
        <title>Another draft genome of Portunus trituberculatus and its Hox gene families provides insights of decapod evolution.</title>
        <authorList>
            <person name="Jeong J.-H."/>
            <person name="Song I."/>
            <person name="Kim S."/>
            <person name="Choi T."/>
            <person name="Kim D."/>
            <person name="Ryu S."/>
            <person name="Kim W."/>
        </authorList>
    </citation>
    <scope>NUCLEOTIDE SEQUENCE [LARGE SCALE GENOMIC DNA]</scope>
    <source>
        <tissue evidence="1">Muscle</tissue>
    </source>
</reference>
<name>A0A5B7GJQ1_PORTR</name>
<evidence type="ECO:0000313" key="2">
    <source>
        <dbReference type="Proteomes" id="UP000324222"/>
    </source>
</evidence>